<evidence type="ECO:0000259" key="3">
    <source>
        <dbReference type="Pfam" id="PF13524"/>
    </source>
</evidence>
<accession>A0A1Y6C707</accession>
<feature type="domain" description="Methyltransferase" evidence="4">
    <location>
        <begin position="33"/>
        <end position="139"/>
    </location>
</feature>
<dbReference type="Gene3D" id="3.90.550.10">
    <property type="entry name" value="Spore Coat Polysaccharide Biosynthesis Protein SpsA, Chain A"/>
    <property type="match status" value="1"/>
</dbReference>
<dbReference type="PANTHER" id="PTHR22916:SF3">
    <property type="entry name" value="UDP-GLCNAC:BETAGAL BETA-1,3-N-ACETYLGLUCOSAMINYLTRANSFERASE-LIKE PROTEIN 1"/>
    <property type="match status" value="1"/>
</dbReference>
<gene>
    <name evidence="5" type="ORF">SAMN06296036_1123</name>
</gene>
<feature type="coiled-coil region" evidence="1">
    <location>
        <begin position="265"/>
        <end position="338"/>
    </location>
</feature>
<dbReference type="InterPro" id="IPR001173">
    <property type="entry name" value="Glyco_trans_2-like"/>
</dbReference>
<dbReference type="SUPFAM" id="SSF53335">
    <property type="entry name" value="S-adenosyl-L-methionine-dependent methyltransferases"/>
    <property type="match status" value="1"/>
</dbReference>
<dbReference type="AlphaFoldDB" id="A0A1Y6C707"/>
<dbReference type="InterPro" id="IPR025714">
    <property type="entry name" value="Methyltranfer_dom"/>
</dbReference>
<dbReference type="PANTHER" id="PTHR22916">
    <property type="entry name" value="GLYCOSYLTRANSFERASE"/>
    <property type="match status" value="1"/>
</dbReference>
<evidence type="ECO:0000313" key="6">
    <source>
        <dbReference type="Proteomes" id="UP000192907"/>
    </source>
</evidence>
<keyword evidence="6" id="KW-1185">Reference proteome</keyword>
<dbReference type="InterPro" id="IPR055259">
    <property type="entry name" value="YkvP/CgeB_Glyco_trans-like"/>
</dbReference>
<dbReference type="InterPro" id="IPR029063">
    <property type="entry name" value="SAM-dependent_MTases_sf"/>
</dbReference>
<dbReference type="Pfam" id="PF13847">
    <property type="entry name" value="Methyltransf_31"/>
    <property type="match status" value="1"/>
</dbReference>
<dbReference type="SUPFAM" id="SSF53448">
    <property type="entry name" value="Nucleotide-diphospho-sugar transferases"/>
    <property type="match status" value="1"/>
</dbReference>
<sequence>MTSITDQRRHPLKVKGSPLLNSRQQWICMQVTGNKVLDVGCGLGSVSKSLAMLGKEVVGIDTNAAAIEQANRTFVDAEGRSEKLKYIQKSFFDQSLGYKEYDCIVLDCIIQTFANPFVVIDRCLSLLNENGRLVLTVPFDTQKFFNKERQLFVCDSARLLNKEFRVTDHEISSDWIGFSSLRERSSSDRFDELYWNIFRKTEQLLLESVRRSHPLAEVRKNTGNLEVEAYQSKLIPKQSIVFNDGGEVIDSEVTSFKQGSDRKLIEELRCTINEAKERESELLEKIREIKLDNTELEKQNNLLKSRELVSNEFSEDAQKKLRKHILSLEKEVSKYQRSHSYRLGYSLITLYKNPKSFFRSLRNIFSSFKKVPYDPAVHELGDKLLLEAFLGKKQQEVSQNNGVGEAGKVNELKQDYIDWPEFIPVGKKQASGKIKAASIFDQFSEECFKYEIDIVPVTKRGWKQEIIEGKPDILFLESSWAGNNGEWTYAMVSYKKPHLGGALQNMINFCKGMNIPVVFWNKEDPTNFEHFVDLAKDCDYIFTTDENMIPKYRKQVGHKNVFCLPFAAQPQVHNPVQSKGLKKYDICFSGSWYENIPSRKSQINLLLSAAKNYNLHIYDRMLFAKDHRKGRVFPEKFQKYIAGSLPYKKMLTAHKQYRVFLNVNSVENSPTMCSRRIFELLASGTPVISTKGKAIKRLFGNYVTEVSSEKQARVAIDSIINGDKRELNKQRHRAMRMIFANHTYSNRLDMVMEKVGIPKKKESEKVSVVVSTNRESFLDRLVENLNRQTLKEFEVVIVLNGPSMNRKPFEKIRKGISVSIYESAAGTLGYSLNLGIENSSGEFLFKMDDDDFYGPHYLTDMLDAFKYSGADVLGKKAVMCYLESRDEVIVKYPTQQHYYTDFITGATLSFRRYVWNKVKFADRNRGEDSNFLEECKRNKFIIYSADMYNYVIMRRADQNSHTWVIKEEQFARNTEKLCKGLNFKEIFV</sequence>
<evidence type="ECO:0000256" key="1">
    <source>
        <dbReference type="SAM" id="Coils"/>
    </source>
</evidence>
<protein>
    <submittedName>
        <fullName evidence="5">Spore maturation protein CgeB</fullName>
    </submittedName>
</protein>
<dbReference type="CDD" id="cd02440">
    <property type="entry name" value="AdoMet_MTases"/>
    <property type="match status" value="1"/>
</dbReference>
<feature type="domain" description="Glycosyltransferase 2-like" evidence="2">
    <location>
        <begin position="768"/>
        <end position="881"/>
    </location>
</feature>
<evidence type="ECO:0000259" key="4">
    <source>
        <dbReference type="Pfam" id="PF13847"/>
    </source>
</evidence>
<dbReference type="Gene3D" id="3.40.50.150">
    <property type="entry name" value="Vaccinia Virus protein VP39"/>
    <property type="match status" value="1"/>
</dbReference>
<dbReference type="EMBL" id="FWZT01000012">
    <property type="protein sequence ID" value="SMF39414.1"/>
    <property type="molecule type" value="Genomic_DNA"/>
</dbReference>
<dbReference type="Proteomes" id="UP000192907">
    <property type="component" value="Unassembled WGS sequence"/>
</dbReference>
<keyword evidence="1" id="KW-0175">Coiled coil</keyword>
<dbReference type="Pfam" id="PF13524">
    <property type="entry name" value="Glyco_trans_1_2"/>
    <property type="match status" value="1"/>
</dbReference>
<dbReference type="STRING" id="1513793.SAMN06296036_1123"/>
<proteinExistence type="predicted"/>
<reference evidence="6" key="1">
    <citation type="submission" date="2017-04" db="EMBL/GenBank/DDBJ databases">
        <authorList>
            <person name="Varghese N."/>
            <person name="Submissions S."/>
        </authorList>
    </citation>
    <scope>NUCLEOTIDE SEQUENCE [LARGE SCALE GENOMIC DNA]</scope>
    <source>
        <strain evidence="6">RKEM611</strain>
    </source>
</reference>
<organism evidence="5 6">
    <name type="scientific">Pseudobacteriovorax antillogorgiicola</name>
    <dbReference type="NCBI Taxonomy" id="1513793"/>
    <lineage>
        <taxon>Bacteria</taxon>
        <taxon>Pseudomonadati</taxon>
        <taxon>Bdellovibrionota</taxon>
        <taxon>Oligoflexia</taxon>
        <taxon>Oligoflexales</taxon>
        <taxon>Pseudobacteriovoracaceae</taxon>
        <taxon>Pseudobacteriovorax</taxon>
    </lineage>
</organism>
<dbReference type="InterPro" id="IPR029044">
    <property type="entry name" value="Nucleotide-diphossugar_trans"/>
</dbReference>
<dbReference type="CDD" id="cd00761">
    <property type="entry name" value="Glyco_tranf_GTA_type"/>
    <property type="match status" value="1"/>
</dbReference>
<dbReference type="Pfam" id="PF00535">
    <property type="entry name" value="Glycos_transf_2"/>
    <property type="match status" value="1"/>
</dbReference>
<evidence type="ECO:0000313" key="5">
    <source>
        <dbReference type="EMBL" id="SMF39414.1"/>
    </source>
</evidence>
<dbReference type="GO" id="GO:0016758">
    <property type="term" value="F:hexosyltransferase activity"/>
    <property type="evidence" value="ECO:0007669"/>
    <property type="project" value="UniProtKB-ARBA"/>
</dbReference>
<feature type="domain" description="Spore protein YkvP/CgeB glycosyl transferase-like" evidence="3">
    <location>
        <begin position="632"/>
        <end position="751"/>
    </location>
</feature>
<name>A0A1Y6C707_9BACT</name>
<evidence type="ECO:0000259" key="2">
    <source>
        <dbReference type="Pfam" id="PF00535"/>
    </source>
</evidence>